<dbReference type="GO" id="GO:0006979">
    <property type="term" value="P:response to oxidative stress"/>
    <property type="evidence" value="ECO:0007669"/>
    <property type="project" value="TreeGrafter"/>
</dbReference>
<keyword evidence="5" id="KW-0560">Oxidoreductase</keyword>
<dbReference type="OrthoDB" id="185659at2759"/>
<dbReference type="InterPro" id="IPR050217">
    <property type="entry name" value="Peroxiredoxin"/>
</dbReference>
<reference evidence="8 9" key="1">
    <citation type="journal article" date="2019" name="PLoS ONE">
        <title>Genomic analyses reveal an absence of contemporary introgressive admixture between fin whales and blue whales, despite known hybrids.</title>
        <authorList>
            <person name="Westbury M.V."/>
            <person name="Petersen B."/>
            <person name="Lorenzen E.D."/>
        </authorList>
    </citation>
    <scope>NUCLEOTIDE SEQUENCE [LARGE SCALE GENOMIC DNA]</scope>
    <source>
        <strain evidence="8">FinWhale-01</strain>
    </source>
</reference>
<comment type="catalytic activity">
    <reaction evidence="7">
        <text>a hydroperoxide + [thioredoxin]-dithiol = an alcohol + [thioredoxin]-disulfide + H2O</text>
        <dbReference type="Rhea" id="RHEA:62620"/>
        <dbReference type="Rhea" id="RHEA-COMP:10698"/>
        <dbReference type="Rhea" id="RHEA-COMP:10700"/>
        <dbReference type="ChEBI" id="CHEBI:15377"/>
        <dbReference type="ChEBI" id="CHEBI:29950"/>
        <dbReference type="ChEBI" id="CHEBI:30879"/>
        <dbReference type="ChEBI" id="CHEBI:35924"/>
        <dbReference type="ChEBI" id="CHEBI:50058"/>
        <dbReference type="EC" id="1.11.1.24"/>
    </reaction>
</comment>
<name>A0A6A1Q904_BALPH</name>
<evidence type="ECO:0000256" key="7">
    <source>
        <dbReference type="ARBA" id="ARBA00049091"/>
    </source>
</evidence>
<keyword evidence="3" id="KW-0575">Peroxidase</keyword>
<dbReference type="GO" id="GO:0033554">
    <property type="term" value="P:cellular response to stress"/>
    <property type="evidence" value="ECO:0007669"/>
    <property type="project" value="TreeGrafter"/>
</dbReference>
<dbReference type="EC" id="1.11.1.24" evidence="2"/>
<dbReference type="PANTHER" id="PTHR10681:SF171">
    <property type="entry name" value="PEROXIREDOXIN 4"/>
    <property type="match status" value="1"/>
</dbReference>
<comment type="caution">
    <text evidence="8">The sequence shown here is derived from an EMBL/GenBank/DDBJ whole genome shotgun (WGS) entry which is preliminary data.</text>
</comment>
<evidence type="ECO:0000256" key="1">
    <source>
        <dbReference type="ARBA" id="ARBA00009796"/>
    </source>
</evidence>
<dbReference type="GO" id="GO:0005783">
    <property type="term" value="C:endoplasmic reticulum"/>
    <property type="evidence" value="ECO:0007669"/>
    <property type="project" value="TreeGrafter"/>
</dbReference>
<gene>
    <name evidence="8" type="ORF">E2I00_000382</name>
</gene>
<accession>A0A6A1Q904</accession>
<sequence>GKYGFFFLDFTFLCPTEMINLVTKLRLSIYKHQIWGNIPHTQKGLGPGKISLYSDSTHQISKNYSLRELRPQNFQRQFTMEDPPAGRVVNEIVCLGKYSIHSYCKPGGKAKIPDSAKNLNYFDRLN</sequence>
<dbReference type="SUPFAM" id="SSF52833">
    <property type="entry name" value="Thioredoxin-like"/>
    <property type="match status" value="1"/>
</dbReference>
<keyword evidence="4" id="KW-0049">Antioxidant</keyword>
<dbReference type="GO" id="GO:0045454">
    <property type="term" value="P:cell redox homeostasis"/>
    <property type="evidence" value="ECO:0007669"/>
    <property type="project" value="TreeGrafter"/>
</dbReference>
<dbReference type="GO" id="GO:0008379">
    <property type="term" value="F:thioredoxin peroxidase activity"/>
    <property type="evidence" value="ECO:0007669"/>
    <property type="project" value="TreeGrafter"/>
</dbReference>
<proteinExistence type="inferred from homology"/>
<dbReference type="GO" id="GO:0005829">
    <property type="term" value="C:cytosol"/>
    <property type="evidence" value="ECO:0007669"/>
    <property type="project" value="TreeGrafter"/>
</dbReference>
<protein>
    <recommendedName>
        <fullName evidence="2">thioredoxin-dependent peroxiredoxin</fullName>
        <ecNumber evidence="2">1.11.1.24</ecNumber>
    </recommendedName>
</protein>
<evidence type="ECO:0000256" key="5">
    <source>
        <dbReference type="ARBA" id="ARBA00023002"/>
    </source>
</evidence>
<evidence type="ECO:0000313" key="8">
    <source>
        <dbReference type="EMBL" id="KAB0404097.1"/>
    </source>
</evidence>
<keyword evidence="6" id="KW-0676">Redox-active center</keyword>
<feature type="non-terminal residue" evidence="8">
    <location>
        <position position="1"/>
    </location>
</feature>
<dbReference type="PANTHER" id="PTHR10681">
    <property type="entry name" value="THIOREDOXIN PEROXIDASE"/>
    <property type="match status" value="1"/>
</dbReference>
<dbReference type="AlphaFoldDB" id="A0A6A1Q904"/>
<comment type="similarity">
    <text evidence="1">Belongs to the peroxiredoxin family. AhpC/Prx1 subfamily.</text>
</comment>
<keyword evidence="9" id="KW-1185">Reference proteome</keyword>
<evidence type="ECO:0000313" key="9">
    <source>
        <dbReference type="Proteomes" id="UP000437017"/>
    </source>
</evidence>
<dbReference type="EMBL" id="SGJD01000663">
    <property type="protein sequence ID" value="KAB0404097.1"/>
    <property type="molecule type" value="Genomic_DNA"/>
</dbReference>
<organism evidence="8 9">
    <name type="scientific">Balaenoptera physalus</name>
    <name type="common">Fin whale</name>
    <name type="synonym">Balaena physalus</name>
    <dbReference type="NCBI Taxonomy" id="9770"/>
    <lineage>
        <taxon>Eukaryota</taxon>
        <taxon>Metazoa</taxon>
        <taxon>Chordata</taxon>
        <taxon>Craniata</taxon>
        <taxon>Vertebrata</taxon>
        <taxon>Euteleostomi</taxon>
        <taxon>Mammalia</taxon>
        <taxon>Eutheria</taxon>
        <taxon>Laurasiatheria</taxon>
        <taxon>Artiodactyla</taxon>
        <taxon>Whippomorpha</taxon>
        <taxon>Cetacea</taxon>
        <taxon>Mysticeti</taxon>
        <taxon>Balaenopteridae</taxon>
        <taxon>Balaenoptera</taxon>
    </lineage>
</organism>
<dbReference type="GO" id="GO:0042744">
    <property type="term" value="P:hydrogen peroxide catabolic process"/>
    <property type="evidence" value="ECO:0007669"/>
    <property type="project" value="TreeGrafter"/>
</dbReference>
<evidence type="ECO:0000256" key="4">
    <source>
        <dbReference type="ARBA" id="ARBA00022862"/>
    </source>
</evidence>
<evidence type="ECO:0000256" key="3">
    <source>
        <dbReference type="ARBA" id="ARBA00022559"/>
    </source>
</evidence>
<evidence type="ECO:0000256" key="2">
    <source>
        <dbReference type="ARBA" id="ARBA00013017"/>
    </source>
</evidence>
<dbReference type="InterPro" id="IPR036249">
    <property type="entry name" value="Thioredoxin-like_sf"/>
</dbReference>
<dbReference type="Proteomes" id="UP000437017">
    <property type="component" value="Unassembled WGS sequence"/>
</dbReference>
<evidence type="ECO:0000256" key="6">
    <source>
        <dbReference type="ARBA" id="ARBA00023284"/>
    </source>
</evidence>